<dbReference type="AlphaFoldDB" id="K0YK70"/>
<keyword evidence="3" id="KW-1185">Reference proteome</keyword>
<sequence length="47" mass="5040">MKVFGLGFPELAITSAVFAIPLVIGVLLIVALVLGIRALLKYLRNTD</sequence>
<dbReference type="Proteomes" id="UP000006069">
    <property type="component" value="Unassembled WGS sequence"/>
</dbReference>
<evidence type="ECO:0000313" key="3">
    <source>
        <dbReference type="Proteomes" id="UP000006069"/>
    </source>
</evidence>
<keyword evidence="1" id="KW-0812">Transmembrane</keyword>
<feature type="transmembrane region" description="Helical" evidence="1">
    <location>
        <begin position="12"/>
        <end position="40"/>
    </location>
</feature>
<keyword evidence="1" id="KW-0472">Membrane</keyword>
<dbReference type="HOGENOM" id="CLU_3173261_0_0_11"/>
<keyword evidence="1" id="KW-1133">Transmembrane helix</keyword>
<evidence type="ECO:0000256" key="1">
    <source>
        <dbReference type="SAM" id="Phobius"/>
    </source>
</evidence>
<reference evidence="2 3" key="1">
    <citation type="submission" date="2012-08" db="EMBL/GenBank/DDBJ databases">
        <title>The Genome Sequence of Slackia piriformis YIT 12062.</title>
        <authorList>
            <consortium name="The Broad Institute Genome Sequencing Platform"/>
            <person name="Earl A."/>
            <person name="Ward D."/>
            <person name="Feldgarden M."/>
            <person name="Gevers D."/>
            <person name="Morotomi M."/>
            <person name="Walker B."/>
            <person name="Young S.K."/>
            <person name="Zeng Q."/>
            <person name="Gargeya S."/>
            <person name="Fitzgerald M."/>
            <person name="Haas B."/>
            <person name="Abouelleil A."/>
            <person name="Alvarado L."/>
            <person name="Arachchi H.M."/>
            <person name="Berlin A.M."/>
            <person name="Chapman S.B."/>
            <person name="Goldberg J."/>
            <person name="Griggs A."/>
            <person name="Gujja S."/>
            <person name="Hansen M."/>
            <person name="Howarth C."/>
            <person name="Imamovic A."/>
            <person name="Larimer J."/>
            <person name="McCowen C."/>
            <person name="Montmayeur A."/>
            <person name="Murphy C."/>
            <person name="Neiman D."/>
            <person name="Pearson M."/>
            <person name="Priest M."/>
            <person name="Roberts A."/>
            <person name="Saif S."/>
            <person name="Shea T."/>
            <person name="Sisk P."/>
            <person name="Sykes S."/>
            <person name="Wortman J."/>
            <person name="Nusbaum C."/>
            <person name="Birren B."/>
        </authorList>
    </citation>
    <scope>NUCLEOTIDE SEQUENCE [LARGE SCALE GENOMIC DNA]</scope>
    <source>
        <strain evidence="2 3">YIT 12062</strain>
    </source>
</reference>
<evidence type="ECO:0000313" key="2">
    <source>
        <dbReference type="EMBL" id="EJZ83896.1"/>
    </source>
</evidence>
<dbReference type="InParanoid" id="K0YK70"/>
<comment type="caution">
    <text evidence="2">The sequence shown here is derived from an EMBL/GenBank/DDBJ whole genome shotgun (WGS) entry which is preliminary data.</text>
</comment>
<gene>
    <name evidence="2" type="ORF">HMPREF9451_01418</name>
</gene>
<dbReference type="PATRIC" id="fig|742818.3.peg.1497"/>
<protein>
    <submittedName>
        <fullName evidence="2">Uncharacterized protein</fullName>
    </submittedName>
</protein>
<name>K0YK70_9ACTN</name>
<accession>K0YK70</accession>
<proteinExistence type="predicted"/>
<dbReference type="EMBL" id="ADMD01000007">
    <property type="protein sequence ID" value="EJZ83896.1"/>
    <property type="molecule type" value="Genomic_DNA"/>
</dbReference>
<organism evidence="2 3">
    <name type="scientific">Slackia piriformis YIT 12062</name>
    <dbReference type="NCBI Taxonomy" id="742818"/>
    <lineage>
        <taxon>Bacteria</taxon>
        <taxon>Bacillati</taxon>
        <taxon>Actinomycetota</taxon>
        <taxon>Coriobacteriia</taxon>
        <taxon>Eggerthellales</taxon>
        <taxon>Eggerthellaceae</taxon>
        <taxon>Slackia</taxon>
    </lineage>
</organism>